<organism evidence="19 20">
    <name type="scientific">Eragrostis curvula</name>
    <name type="common">weeping love grass</name>
    <dbReference type="NCBI Taxonomy" id="38414"/>
    <lineage>
        <taxon>Eukaryota</taxon>
        <taxon>Viridiplantae</taxon>
        <taxon>Streptophyta</taxon>
        <taxon>Embryophyta</taxon>
        <taxon>Tracheophyta</taxon>
        <taxon>Spermatophyta</taxon>
        <taxon>Magnoliopsida</taxon>
        <taxon>Liliopsida</taxon>
        <taxon>Poales</taxon>
        <taxon>Poaceae</taxon>
        <taxon>PACMAD clade</taxon>
        <taxon>Chloridoideae</taxon>
        <taxon>Eragrostideae</taxon>
        <taxon>Eragrostidinae</taxon>
        <taxon>Eragrostis</taxon>
    </lineage>
</organism>
<evidence type="ECO:0000256" key="14">
    <source>
        <dbReference type="ARBA" id="ARBA00023136"/>
    </source>
</evidence>
<feature type="transmembrane region" description="Helical" evidence="17">
    <location>
        <begin position="356"/>
        <end position="375"/>
    </location>
</feature>
<comment type="subcellular location">
    <subcellularLocation>
        <location evidence="1">Cell membrane</location>
    </subcellularLocation>
    <subcellularLocation>
        <location evidence="2">Membrane</location>
        <topology evidence="2">Single-pass type I membrane protein</topology>
    </subcellularLocation>
</comment>
<dbReference type="GO" id="GO:0030246">
    <property type="term" value="F:carbohydrate binding"/>
    <property type="evidence" value="ECO:0007669"/>
    <property type="project" value="UniProtKB-KW"/>
</dbReference>
<evidence type="ECO:0000256" key="4">
    <source>
        <dbReference type="ARBA" id="ARBA00010217"/>
    </source>
</evidence>
<evidence type="ECO:0000256" key="9">
    <source>
        <dbReference type="ARBA" id="ARBA00022729"/>
    </source>
</evidence>
<accession>A0A5J9TDZ9</accession>
<dbReference type="Gene3D" id="3.30.200.20">
    <property type="entry name" value="Phosphorylase Kinase, domain 1"/>
    <property type="match status" value="1"/>
</dbReference>
<dbReference type="PANTHER" id="PTHR27007">
    <property type="match status" value="1"/>
</dbReference>
<dbReference type="FunFam" id="2.60.120.200:FF:000103">
    <property type="entry name" value="L-type lectin-domain containing receptor kinase IX.1"/>
    <property type="match status" value="1"/>
</dbReference>
<evidence type="ECO:0000256" key="5">
    <source>
        <dbReference type="ARBA" id="ARBA00012513"/>
    </source>
</evidence>
<keyword evidence="9" id="KW-0732">Signal</keyword>
<keyword evidence="20" id="KW-1185">Reference proteome</keyword>
<name>A0A5J9TDZ9_9POAL</name>
<dbReference type="InterPro" id="IPR011009">
    <property type="entry name" value="Kinase-like_dom_sf"/>
</dbReference>
<dbReference type="GO" id="GO:0004674">
    <property type="term" value="F:protein serine/threonine kinase activity"/>
    <property type="evidence" value="ECO:0007669"/>
    <property type="project" value="UniProtKB-KW"/>
</dbReference>
<evidence type="ECO:0000256" key="1">
    <source>
        <dbReference type="ARBA" id="ARBA00004236"/>
    </source>
</evidence>
<comment type="similarity">
    <text evidence="4">In the C-terminal section; belongs to the protein kinase superfamily. Ser/Thr protein kinase family.</text>
</comment>
<keyword evidence="7" id="KW-0723">Serine/threonine-protein kinase</keyword>
<keyword evidence="11 16" id="KW-0547">Nucleotide-binding</keyword>
<keyword evidence="14 17" id="KW-0472">Membrane</keyword>
<dbReference type="OrthoDB" id="678914at2759"/>
<dbReference type="InterPro" id="IPR001220">
    <property type="entry name" value="Legume_lectin_dom"/>
</dbReference>
<dbReference type="InterPro" id="IPR017441">
    <property type="entry name" value="Protein_kinase_ATP_BS"/>
</dbReference>
<sequence length="535" mass="58121">MDPKITTWSGGGRPAQNTVDIRRWCLCSRSPIPNVTSSGPASEEPTMAAMGSHSLVSTFCGCCLCYLLLLLSTHAPRATSLSFSFNFSVVATYCTESSDLTCAGDAHFYDYGTEKAIELTKNDISAPNIHSVGRVWYARPVPLWDAATGEVASFNTSFTFKIKPSDPTKPALSADGMAFFLGKHPAGVPPGSYGKNLGLFNRSTNRGASGDDRVVAVEFDTYRNEEWEEDGNHVGIDVNSIVSVASVSPDKSLKSGETLAAEVSYDNGTQVLAVALWMGGGAAYRVNHTVDMRRSLPCEVAVGFSAATGGIIEVHRLLSWSFSSSLASKDADIVTAPGAEAPAISSKKQPKAHSTIAVSAATSFVVICAFVGFLLRRRLRMWKKPKEVSKAELEDEEEHNEAGLEKGVGPRRYNYSELAGATCNFSEEKKLGRGGFGHVYRGCLKIDGEDRHVAIKKFSPESSVQGRKEFEAEVKIISRLRHRNLVQLIGWCDGCKGLMIVYELVSEGSLDKHIYNSARLLTWPERYYFGVTSSC</sequence>
<dbReference type="SMART" id="SM00219">
    <property type="entry name" value="TyrKc"/>
    <property type="match status" value="1"/>
</dbReference>
<evidence type="ECO:0000256" key="2">
    <source>
        <dbReference type="ARBA" id="ARBA00004479"/>
    </source>
</evidence>
<evidence type="ECO:0000256" key="3">
    <source>
        <dbReference type="ARBA" id="ARBA00008536"/>
    </source>
</evidence>
<evidence type="ECO:0000313" key="19">
    <source>
        <dbReference type="EMBL" id="TVU09208.1"/>
    </source>
</evidence>
<dbReference type="InterPro" id="IPR001245">
    <property type="entry name" value="Ser-Thr/Tyr_kinase_cat_dom"/>
</dbReference>
<dbReference type="InterPro" id="IPR019825">
    <property type="entry name" value="Lectin_legB_Mn/Ca_BS"/>
</dbReference>
<keyword evidence="7" id="KW-0808">Transferase</keyword>
<dbReference type="InterPro" id="IPR013320">
    <property type="entry name" value="ConA-like_dom_sf"/>
</dbReference>
<evidence type="ECO:0000256" key="16">
    <source>
        <dbReference type="PROSITE-ProRule" id="PRU10141"/>
    </source>
</evidence>
<feature type="binding site" evidence="16">
    <location>
        <position position="457"/>
    </location>
    <ligand>
        <name>ATP</name>
        <dbReference type="ChEBI" id="CHEBI:30616"/>
    </ligand>
</feature>
<evidence type="ECO:0000256" key="13">
    <source>
        <dbReference type="ARBA" id="ARBA00022989"/>
    </source>
</evidence>
<evidence type="ECO:0000256" key="10">
    <source>
        <dbReference type="ARBA" id="ARBA00022734"/>
    </source>
</evidence>
<dbReference type="Pfam" id="PF00139">
    <property type="entry name" value="Lectin_legB"/>
    <property type="match status" value="1"/>
</dbReference>
<dbReference type="Gramene" id="TVU09208">
    <property type="protein sequence ID" value="TVU09208"/>
    <property type="gene ID" value="EJB05_42656"/>
</dbReference>
<keyword evidence="6" id="KW-1003">Cell membrane</keyword>
<dbReference type="Proteomes" id="UP000324897">
    <property type="component" value="Chromosome 3"/>
</dbReference>
<keyword evidence="8 17" id="KW-0812">Transmembrane</keyword>
<dbReference type="FunFam" id="3.30.200.20:FF:000168">
    <property type="entry name" value="L-type lectin-domain containing receptor kinase IX.1"/>
    <property type="match status" value="1"/>
</dbReference>
<evidence type="ECO:0000256" key="7">
    <source>
        <dbReference type="ARBA" id="ARBA00022527"/>
    </source>
</evidence>
<dbReference type="Gene3D" id="2.60.120.200">
    <property type="match status" value="1"/>
</dbReference>
<dbReference type="SUPFAM" id="SSF49899">
    <property type="entry name" value="Concanavalin A-like lectins/glucanases"/>
    <property type="match status" value="1"/>
</dbReference>
<reference evidence="19 20" key="1">
    <citation type="journal article" date="2019" name="Sci. Rep.">
        <title>A high-quality genome of Eragrostis curvula grass provides insights into Poaceae evolution and supports new strategies to enhance forage quality.</title>
        <authorList>
            <person name="Carballo J."/>
            <person name="Santos B.A.C.M."/>
            <person name="Zappacosta D."/>
            <person name="Garbus I."/>
            <person name="Selva J.P."/>
            <person name="Gallo C.A."/>
            <person name="Diaz A."/>
            <person name="Albertini E."/>
            <person name="Caccamo M."/>
            <person name="Echenique V."/>
        </authorList>
    </citation>
    <scope>NUCLEOTIDE SEQUENCE [LARGE SCALE GENOMIC DNA]</scope>
    <source>
        <strain evidence="20">cv. Victoria</strain>
        <tissue evidence="19">Leaf</tissue>
    </source>
</reference>
<dbReference type="GO" id="GO:0005886">
    <property type="term" value="C:plasma membrane"/>
    <property type="evidence" value="ECO:0007669"/>
    <property type="project" value="UniProtKB-SubCell"/>
</dbReference>
<gene>
    <name evidence="19" type="ORF">EJB05_42656</name>
</gene>
<dbReference type="InterPro" id="IPR000719">
    <property type="entry name" value="Prot_kinase_dom"/>
</dbReference>
<dbReference type="PROSITE" id="PS00307">
    <property type="entry name" value="LECTIN_LEGUME_BETA"/>
    <property type="match status" value="1"/>
</dbReference>
<feature type="domain" description="Protein kinase" evidence="18">
    <location>
        <begin position="425"/>
        <end position="535"/>
    </location>
</feature>
<evidence type="ECO:0000259" key="18">
    <source>
        <dbReference type="PROSITE" id="PS50011"/>
    </source>
</evidence>
<comment type="similarity">
    <text evidence="3">In the N-terminal section; belongs to the leguminous lectin family.</text>
</comment>
<dbReference type="InterPro" id="IPR050528">
    <property type="entry name" value="L-type_Lectin-RKs"/>
</dbReference>
<evidence type="ECO:0000256" key="8">
    <source>
        <dbReference type="ARBA" id="ARBA00022692"/>
    </source>
</evidence>
<dbReference type="GO" id="GO:0005524">
    <property type="term" value="F:ATP binding"/>
    <property type="evidence" value="ECO:0007669"/>
    <property type="project" value="UniProtKB-UniRule"/>
</dbReference>
<evidence type="ECO:0000256" key="15">
    <source>
        <dbReference type="ARBA" id="ARBA00023180"/>
    </source>
</evidence>
<dbReference type="GO" id="GO:0004713">
    <property type="term" value="F:protein tyrosine kinase activity"/>
    <property type="evidence" value="ECO:0007669"/>
    <property type="project" value="InterPro"/>
</dbReference>
<keyword evidence="15" id="KW-0325">Glycoprotein</keyword>
<keyword evidence="13 17" id="KW-1133">Transmembrane helix</keyword>
<keyword evidence="10" id="KW-0430">Lectin</keyword>
<keyword evidence="12 16" id="KW-0067">ATP-binding</keyword>
<protein>
    <recommendedName>
        <fullName evidence="5">non-specific serine/threonine protein kinase</fullName>
        <ecNumber evidence="5">2.7.11.1</ecNumber>
    </recommendedName>
</protein>
<dbReference type="AlphaFoldDB" id="A0A5J9TDZ9"/>
<dbReference type="GO" id="GO:0051707">
    <property type="term" value="P:response to other organism"/>
    <property type="evidence" value="ECO:0007669"/>
    <property type="project" value="UniProtKB-ARBA"/>
</dbReference>
<dbReference type="InterPro" id="IPR020635">
    <property type="entry name" value="Tyr_kinase_cat_dom"/>
</dbReference>
<dbReference type="PROSITE" id="PS00107">
    <property type="entry name" value="PROTEIN_KINASE_ATP"/>
    <property type="match status" value="1"/>
</dbReference>
<comment type="caution">
    <text evidence="19">The sequence shown here is derived from an EMBL/GenBank/DDBJ whole genome shotgun (WGS) entry which is preliminary data.</text>
</comment>
<dbReference type="CDD" id="cd06899">
    <property type="entry name" value="lectin_legume_LecRK_Arcelin_ConA"/>
    <property type="match status" value="1"/>
</dbReference>
<feature type="non-terminal residue" evidence="19">
    <location>
        <position position="1"/>
    </location>
</feature>
<evidence type="ECO:0000256" key="12">
    <source>
        <dbReference type="ARBA" id="ARBA00022840"/>
    </source>
</evidence>
<evidence type="ECO:0000256" key="6">
    <source>
        <dbReference type="ARBA" id="ARBA00022475"/>
    </source>
</evidence>
<keyword evidence="7" id="KW-0418">Kinase</keyword>
<evidence type="ECO:0000313" key="20">
    <source>
        <dbReference type="Proteomes" id="UP000324897"/>
    </source>
</evidence>
<dbReference type="SUPFAM" id="SSF56112">
    <property type="entry name" value="Protein kinase-like (PK-like)"/>
    <property type="match status" value="1"/>
</dbReference>
<dbReference type="EC" id="2.7.11.1" evidence="5"/>
<dbReference type="GO" id="GO:0006952">
    <property type="term" value="P:defense response"/>
    <property type="evidence" value="ECO:0007669"/>
    <property type="project" value="UniProtKB-ARBA"/>
</dbReference>
<evidence type="ECO:0000256" key="11">
    <source>
        <dbReference type="ARBA" id="ARBA00022741"/>
    </source>
</evidence>
<dbReference type="EMBL" id="RWGY01000039">
    <property type="protein sequence ID" value="TVU09208.1"/>
    <property type="molecule type" value="Genomic_DNA"/>
</dbReference>
<dbReference type="Pfam" id="PF07714">
    <property type="entry name" value="PK_Tyr_Ser-Thr"/>
    <property type="match status" value="1"/>
</dbReference>
<evidence type="ECO:0000256" key="17">
    <source>
        <dbReference type="SAM" id="Phobius"/>
    </source>
</evidence>
<proteinExistence type="inferred from homology"/>
<dbReference type="PROSITE" id="PS50011">
    <property type="entry name" value="PROTEIN_KINASE_DOM"/>
    <property type="match status" value="1"/>
</dbReference>